<dbReference type="GO" id="GO:0005886">
    <property type="term" value="C:plasma membrane"/>
    <property type="evidence" value="ECO:0007669"/>
    <property type="project" value="UniProtKB-SubCell"/>
</dbReference>
<feature type="transmembrane region" description="Helical" evidence="8">
    <location>
        <begin position="260"/>
        <end position="278"/>
    </location>
</feature>
<dbReference type="PROSITE" id="PS51012">
    <property type="entry name" value="ABC_TM2"/>
    <property type="match status" value="1"/>
</dbReference>
<proteinExistence type="inferred from homology"/>
<dbReference type="InterPro" id="IPR051449">
    <property type="entry name" value="ABC-2_transporter_component"/>
</dbReference>
<comment type="subcellular location">
    <subcellularLocation>
        <location evidence="1">Cell membrane</location>
        <topology evidence="1">Multi-pass membrane protein</topology>
    </subcellularLocation>
</comment>
<dbReference type="InterPro" id="IPR047817">
    <property type="entry name" value="ABC2_TM_bact-type"/>
</dbReference>
<evidence type="ECO:0000256" key="8">
    <source>
        <dbReference type="SAM" id="Phobius"/>
    </source>
</evidence>
<evidence type="ECO:0000256" key="5">
    <source>
        <dbReference type="ARBA" id="ARBA00022692"/>
    </source>
</evidence>
<dbReference type="Pfam" id="PF12698">
    <property type="entry name" value="ABC2_membrane_3"/>
    <property type="match status" value="1"/>
</dbReference>
<feature type="transmembrane region" description="Helical" evidence="8">
    <location>
        <begin position="150"/>
        <end position="173"/>
    </location>
</feature>
<gene>
    <name evidence="10" type="primary">ybhS_10</name>
    <name evidence="10" type="ORF">SDC9_42516</name>
</gene>
<keyword evidence="3" id="KW-0813">Transport</keyword>
<dbReference type="InterPro" id="IPR013525">
    <property type="entry name" value="ABC2_TM"/>
</dbReference>
<evidence type="ECO:0000256" key="1">
    <source>
        <dbReference type="ARBA" id="ARBA00004651"/>
    </source>
</evidence>
<evidence type="ECO:0000313" key="10">
    <source>
        <dbReference type="EMBL" id="MPL96338.1"/>
    </source>
</evidence>
<keyword evidence="5 8" id="KW-0812">Transmembrane</keyword>
<accession>A0A644VY91</accession>
<sequence>MRLLIATIKKEFLQLIRNRVLLFLVLVCPIVVLGIIPLSFDGEYRLRAGFCDINNQMQSDTVAERVASSFMFDRTIFYDNIESAEDAMERGELDMIFVSSDEGYNLILDGTFPRRAMTSLYAMSYEMMQDKSPGVVYQTLFNSGRMYKHYYLISLVVLVITILGAALLTLNIVNERESGVEEQFKATLMERKIYLLGKFVFFTIFCLAEIIICYLFCFFVYDLPLKGDIVPLFLVSILFVFDLLAMAMFIASFSKTQLRAVYILTITLVLLIMLSTMFSHLSSMPAWAAATRFINPLWYGVESSRKVILMGATLFEIQGLITGMILVSFILLLSQITIYRLER</sequence>
<evidence type="ECO:0000259" key="9">
    <source>
        <dbReference type="PROSITE" id="PS51012"/>
    </source>
</evidence>
<dbReference type="EMBL" id="VSSQ01000505">
    <property type="protein sequence ID" value="MPL96338.1"/>
    <property type="molecule type" value="Genomic_DNA"/>
</dbReference>
<comment type="caution">
    <text evidence="10">The sequence shown here is derived from an EMBL/GenBank/DDBJ whole genome shotgun (WGS) entry which is preliminary data.</text>
</comment>
<organism evidence="10">
    <name type="scientific">bioreactor metagenome</name>
    <dbReference type="NCBI Taxonomy" id="1076179"/>
    <lineage>
        <taxon>unclassified sequences</taxon>
        <taxon>metagenomes</taxon>
        <taxon>ecological metagenomes</taxon>
    </lineage>
</organism>
<evidence type="ECO:0000256" key="3">
    <source>
        <dbReference type="ARBA" id="ARBA00022448"/>
    </source>
</evidence>
<keyword evidence="4" id="KW-1003">Cell membrane</keyword>
<feature type="transmembrane region" description="Helical" evidence="8">
    <location>
        <begin position="193"/>
        <end position="221"/>
    </location>
</feature>
<evidence type="ECO:0000256" key="4">
    <source>
        <dbReference type="ARBA" id="ARBA00022475"/>
    </source>
</evidence>
<dbReference type="PANTHER" id="PTHR30294:SF29">
    <property type="entry name" value="MULTIDRUG ABC TRANSPORTER PERMEASE YBHS-RELATED"/>
    <property type="match status" value="1"/>
</dbReference>
<keyword evidence="7 8" id="KW-0472">Membrane</keyword>
<dbReference type="GO" id="GO:0140359">
    <property type="term" value="F:ABC-type transporter activity"/>
    <property type="evidence" value="ECO:0007669"/>
    <property type="project" value="InterPro"/>
</dbReference>
<evidence type="ECO:0000256" key="6">
    <source>
        <dbReference type="ARBA" id="ARBA00022989"/>
    </source>
</evidence>
<feature type="transmembrane region" description="Helical" evidence="8">
    <location>
        <begin position="20"/>
        <end position="40"/>
    </location>
</feature>
<dbReference type="AlphaFoldDB" id="A0A644VY91"/>
<feature type="domain" description="ABC transmembrane type-2" evidence="9">
    <location>
        <begin position="117"/>
        <end position="342"/>
    </location>
</feature>
<dbReference type="PANTHER" id="PTHR30294">
    <property type="entry name" value="MEMBRANE COMPONENT OF ABC TRANSPORTER YHHJ-RELATED"/>
    <property type="match status" value="1"/>
</dbReference>
<name>A0A644VY91_9ZZZZ</name>
<evidence type="ECO:0000256" key="2">
    <source>
        <dbReference type="ARBA" id="ARBA00007783"/>
    </source>
</evidence>
<feature type="transmembrane region" description="Helical" evidence="8">
    <location>
        <begin position="307"/>
        <end position="333"/>
    </location>
</feature>
<protein>
    <submittedName>
        <fullName evidence="10">Putative multidrug ABC transporter permease YbhS</fullName>
    </submittedName>
</protein>
<keyword evidence="6 8" id="KW-1133">Transmembrane helix</keyword>
<comment type="similarity">
    <text evidence="2">Belongs to the ABC-2 integral membrane protein family.</text>
</comment>
<reference evidence="10" key="1">
    <citation type="submission" date="2019-08" db="EMBL/GenBank/DDBJ databases">
        <authorList>
            <person name="Kucharzyk K."/>
            <person name="Murdoch R.W."/>
            <person name="Higgins S."/>
            <person name="Loffler F."/>
        </authorList>
    </citation>
    <scope>NUCLEOTIDE SEQUENCE</scope>
</reference>
<feature type="transmembrane region" description="Helical" evidence="8">
    <location>
        <begin position="233"/>
        <end position="253"/>
    </location>
</feature>
<evidence type="ECO:0000256" key="7">
    <source>
        <dbReference type="ARBA" id="ARBA00023136"/>
    </source>
</evidence>